<comment type="caution">
    <text evidence="4">The sequence shown here is derived from an EMBL/GenBank/DDBJ whole genome shotgun (WGS) entry which is preliminary data.</text>
</comment>
<evidence type="ECO:0000256" key="3">
    <source>
        <dbReference type="SAM" id="MobiDB-lite"/>
    </source>
</evidence>
<accession>A0ABT3P132</accession>
<dbReference type="RefSeq" id="WP_301592299.1">
    <property type="nucleotide sequence ID" value="NZ_JAPFQI010000026.1"/>
</dbReference>
<dbReference type="CDD" id="cd06533">
    <property type="entry name" value="Glyco_transf_WecG_TagA"/>
    <property type="match status" value="1"/>
</dbReference>
<sequence>MDSAAGQEPSGEAQAADRLPEKRVRRRVFGIEVDLADQAEVVRQVMQWCRTGSGGVVVTPNLDHVVKLETSEPLRRAYERARLVLADGRPLIWMARLDGGPRLNLVTGSDLVEPVCAAAAREGRSIFLFGSRQEVLEKAAATLGQRHPGLRVAGLYAPPMGFDHSEEERRKALEAVRRADPDIVFVALGAPKQEVWATENFEATGAKAILCIGAGLDFVAGAVARAPTPFRRLGMEWLWRAVSEPRRLGGRYLGIMAKLPRLALHHLADARRSAAERTDSTTEQATAARSPRPDA</sequence>
<keyword evidence="1" id="KW-0328">Glycosyltransferase</keyword>
<dbReference type="InterPro" id="IPR004629">
    <property type="entry name" value="WecG_TagA_CpsF"/>
</dbReference>
<keyword evidence="5" id="KW-1185">Reference proteome</keyword>
<evidence type="ECO:0000313" key="4">
    <source>
        <dbReference type="EMBL" id="MCW8088096.1"/>
    </source>
</evidence>
<protein>
    <submittedName>
        <fullName evidence="4">WecB/TagA/CpsF family glycosyltransferase</fullName>
    </submittedName>
</protein>
<reference evidence="4 5" key="1">
    <citation type="submission" date="2022-10" db="EMBL/GenBank/DDBJ databases">
        <title>Roseococcus glaciei nov., sp. nov., isolated from glacier.</title>
        <authorList>
            <person name="Liu Q."/>
            <person name="Xin Y.-H."/>
        </authorList>
    </citation>
    <scope>NUCLEOTIDE SEQUENCE [LARGE SCALE GENOMIC DNA]</scope>
    <source>
        <strain evidence="4 5">MDT2-1-1</strain>
    </source>
</reference>
<keyword evidence="2" id="KW-0808">Transferase</keyword>
<dbReference type="Pfam" id="PF03808">
    <property type="entry name" value="Glyco_tran_WecG"/>
    <property type="match status" value="1"/>
</dbReference>
<evidence type="ECO:0000256" key="2">
    <source>
        <dbReference type="ARBA" id="ARBA00022679"/>
    </source>
</evidence>
<proteinExistence type="predicted"/>
<gene>
    <name evidence="4" type="ORF">OF850_21085</name>
</gene>
<dbReference type="PANTHER" id="PTHR34136:SF1">
    <property type="entry name" value="UDP-N-ACETYL-D-MANNOSAMINURONIC ACID TRANSFERASE"/>
    <property type="match status" value="1"/>
</dbReference>
<dbReference type="EMBL" id="JAPFQI010000026">
    <property type="protein sequence ID" value="MCW8088096.1"/>
    <property type="molecule type" value="Genomic_DNA"/>
</dbReference>
<dbReference type="Proteomes" id="UP001526430">
    <property type="component" value="Unassembled WGS sequence"/>
</dbReference>
<evidence type="ECO:0000256" key="1">
    <source>
        <dbReference type="ARBA" id="ARBA00022676"/>
    </source>
</evidence>
<feature type="compositionally biased region" description="Basic and acidic residues" evidence="3">
    <location>
        <begin position="270"/>
        <end position="280"/>
    </location>
</feature>
<dbReference type="NCBIfam" id="TIGR00696">
    <property type="entry name" value="wecG_tagA_cpsF"/>
    <property type="match status" value="1"/>
</dbReference>
<organism evidence="4 5">
    <name type="scientific">Sabulicella glaciei</name>
    <dbReference type="NCBI Taxonomy" id="2984948"/>
    <lineage>
        <taxon>Bacteria</taxon>
        <taxon>Pseudomonadati</taxon>
        <taxon>Pseudomonadota</taxon>
        <taxon>Alphaproteobacteria</taxon>
        <taxon>Acetobacterales</taxon>
        <taxon>Acetobacteraceae</taxon>
        <taxon>Sabulicella</taxon>
    </lineage>
</organism>
<name>A0ABT3P132_9PROT</name>
<dbReference type="PANTHER" id="PTHR34136">
    <property type="match status" value="1"/>
</dbReference>
<feature type="region of interest" description="Disordered" evidence="3">
    <location>
        <begin position="270"/>
        <end position="295"/>
    </location>
</feature>
<evidence type="ECO:0000313" key="5">
    <source>
        <dbReference type="Proteomes" id="UP001526430"/>
    </source>
</evidence>